<keyword evidence="2 4" id="KW-0862">Zinc</keyword>
<keyword evidence="8" id="KW-1185">Reference proteome</keyword>
<dbReference type="NCBIfam" id="NF003808">
    <property type="entry name" value="PRK05396.1"/>
    <property type="match status" value="1"/>
</dbReference>
<gene>
    <name evidence="7" type="primary">tdh</name>
    <name evidence="7" type="ORF">MNV_750002</name>
</gene>
<dbReference type="InterPro" id="IPR002328">
    <property type="entry name" value="ADH_Zn_CS"/>
</dbReference>
<comment type="similarity">
    <text evidence="4">Belongs to the zinc-containing alcohol dehydrogenase family.</text>
</comment>
<name>A0A284VTI8_9EURY</name>
<dbReference type="Proteomes" id="UP000218615">
    <property type="component" value="Unassembled WGS sequence"/>
</dbReference>
<reference evidence="8" key="1">
    <citation type="submission" date="2017-06" db="EMBL/GenBank/DDBJ databases">
        <authorList>
            <person name="Cremers G."/>
        </authorList>
    </citation>
    <scope>NUCLEOTIDE SEQUENCE [LARGE SCALE GENOMIC DNA]</scope>
</reference>
<keyword evidence="3 7" id="KW-0560">Oxidoreductase</keyword>
<accession>A0A284VTI8</accession>
<dbReference type="Gene3D" id="3.90.180.10">
    <property type="entry name" value="Medium-chain alcohol dehydrogenases, catalytic domain"/>
    <property type="match status" value="1"/>
</dbReference>
<dbReference type="InterPro" id="IPR036291">
    <property type="entry name" value="NAD(P)-bd_dom_sf"/>
</dbReference>
<dbReference type="Pfam" id="PF00107">
    <property type="entry name" value="ADH_zinc_N"/>
    <property type="match status" value="1"/>
</dbReference>
<dbReference type="EC" id="1.1.1.103" evidence="7"/>
<feature type="transmembrane region" description="Helical" evidence="5">
    <location>
        <begin position="13"/>
        <end position="30"/>
    </location>
</feature>
<sequence>MAWKSLYLVQINYLYYTTPRLIIVFQWVIMDTMKAVRKTREGPGLELTSAPVPVPQSHEVLVKVKACSLCGTDVHIYNWEHPWSEGRITPPRIIGHEVCGQVVKVGREVTLVREGDLVSAESHIFDGKCMQCRMGNMHICQNLKFFGVDVDGFFAEYAVIPETNVWKNPPDMPVEIATLQESIGNSVYTVFSHDVTAKTVAVFGGGPTAQFAIGILRAAGAASIIVVAGSMLHLDLAKKMGADVVINRHERDPVETIMELTDNQGTDVFFEMSGSGTALAQGLKALRPRGSASVLGLPTKDVCIDMAKDFVMKDITVRGIYGRKIWDTWLTTSRLLLSGKFDPSPLITHRLRLDDFEKGFEAMISGDAGKVVMFP</sequence>
<dbReference type="Gene3D" id="3.40.50.720">
    <property type="entry name" value="NAD(P)-binding Rossmann-like Domain"/>
    <property type="match status" value="1"/>
</dbReference>
<dbReference type="GO" id="GO:0044281">
    <property type="term" value="P:small molecule metabolic process"/>
    <property type="evidence" value="ECO:0007669"/>
    <property type="project" value="UniProtKB-ARBA"/>
</dbReference>
<evidence type="ECO:0000256" key="1">
    <source>
        <dbReference type="ARBA" id="ARBA00022723"/>
    </source>
</evidence>
<dbReference type="PROSITE" id="PS00059">
    <property type="entry name" value="ADH_ZINC"/>
    <property type="match status" value="1"/>
</dbReference>
<dbReference type="SUPFAM" id="SSF51735">
    <property type="entry name" value="NAD(P)-binding Rossmann-fold domains"/>
    <property type="match status" value="1"/>
</dbReference>
<feature type="domain" description="Enoyl reductase (ER)" evidence="6">
    <location>
        <begin position="42"/>
        <end position="373"/>
    </location>
</feature>
<evidence type="ECO:0000256" key="4">
    <source>
        <dbReference type="RuleBase" id="RU361277"/>
    </source>
</evidence>
<proteinExistence type="inferred from homology"/>
<dbReference type="InterPro" id="IPR050129">
    <property type="entry name" value="Zn_alcohol_dh"/>
</dbReference>
<dbReference type="InterPro" id="IPR013154">
    <property type="entry name" value="ADH-like_N"/>
</dbReference>
<evidence type="ECO:0000256" key="3">
    <source>
        <dbReference type="ARBA" id="ARBA00023002"/>
    </source>
</evidence>
<organism evidence="7 8">
    <name type="scientific">Candidatus Methanoperedens nitratireducens</name>
    <dbReference type="NCBI Taxonomy" id="1392998"/>
    <lineage>
        <taxon>Archaea</taxon>
        <taxon>Methanobacteriati</taxon>
        <taxon>Methanobacteriota</taxon>
        <taxon>Stenosarchaea group</taxon>
        <taxon>Methanomicrobia</taxon>
        <taxon>Methanosarcinales</taxon>
        <taxon>ANME-2 cluster</taxon>
        <taxon>Candidatus Methanoperedentaceae</taxon>
        <taxon>Candidatus Methanoperedens</taxon>
    </lineage>
</organism>
<dbReference type="GO" id="GO:0043168">
    <property type="term" value="F:anion binding"/>
    <property type="evidence" value="ECO:0007669"/>
    <property type="project" value="UniProtKB-ARBA"/>
</dbReference>
<dbReference type="SUPFAM" id="SSF50129">
    <property type="entry name" value="GroES-like"/>
    <property type="match status" value="1"/>
</dbReference>
<dbReference type="EMBL" id="FZMP01000224">
    <property type="protein sequence ID" value="SNQ62487.1"/>
    <property type="molecule type" value="Genomic_DNA"/>
</dbReference>
<dbReference type="AlphaFoldDB" id="A0A284VTI8"/>
<dbReference type="InterPro" id="IPR011032">
    <property type="entry name" value="GroES-like_sf"/>
</dbReference>
<evidence type="ECO:0000313" key="7">
    <source>
        <dbReference type="EMBL" id="SNQ62487.1"/>
    </source>
</evidence>
<dbReference type="Pfam" id="PF08240">
    <property type="entry name" value="ADH_N"/>
    <property type="match status" value="1"/>
</dbReference>
<evidence type="ECO:0000313" key="8">
    <source>
        <dbReference type="Proteomes" id="UP000218615"/>
    </source>
</evidence>
<dbReference type="GO" id="GO:0008270">
    <property type="term" value="F:zinc ion binding"/>
    <property type="evidence" value="ECO:0007669"/>
    <property type="project" value="InterPro"/>
</dbReference>
<keyword evidence="5" id="KW-0472">Membrane</keyword>
<comment type="cofactor">
    <cofactor evidence="4">
        <name>Zn(2+)</name>
        <dbReference type="ChEBI" id="CHEBI:29105"/>
    </cofactor>
</comment>
<dbReference type="PANTHER" id="PTHR43401">
    <property type="entry name" value="L-THREONINE 3-DEHYDROGENASE"/>
    <property type="match status" value="1"/>
</dbReference>
<dbReference type="SMART" id="SM00829">
    <property type="entry name" value="PKS_ER"/>
    <property type="match status" value="1"/>
</dbReference>
<keyword evidence="5" id="KW-1133">Transmembrane helix</keyword>
<dbReference type="STRING" id="1392998.ANME2D_00072"/>
<evidence type="ECO:0000259" key="6">
    <source>
        <dbReference type="SMART" id="SM00829"/>
    </source>
</evidence>
<dbReference type="PANTHER" id="PTHR43401:SF2">
    <property type="entry name" value="L-THREONINE 3-DEHYDROGENASE"/>
    <property type="match status" value="1"/>
</dbReference>
<dbReference type="GO" id="GO:0008743">
    <property type="term" value="F:L-threonine 3-dehydrogenase activity"/>
    <property type="evidence" value="ECO:0007669"/>
    <property type="project" value="UniProtKB-EC"/>
</dbReference>
<evidence type="ECO:0000256" key="2">
    <source>
        <dbReference type="ARBA" id="ARBA00022833"/>
    </source>
</evidence>
<dbReference type="InterPro" id="IPR020843">
    <property type="entry name" value="ER"/>
</dbReference>
<protein>
    <submittedName>
        <fullName evidence="7">Putative L-threonine 3-dehydrogenase</fullName>
        <ecNumber evidence="7">1.1.1.103</ecNumber>
    </submittedName>
</protein>
<dbReference type="InterPro" id="IPR013149">
    <property type="entry name" value="ADH-like_C"/>
</dbReference>
<keyword evidence="5" id="KW-0812">Transmembrane</keyword>
<evidence type="ECO:0000256" key="5">
    <source>
        <dbReference type="SAM" id="Phobius"/>
    </source>
</evidence>
<keyword evidence="1 4" id="KW-0479">Metal-binding</keyword>
<dbReference type="GO" id="GO:0051262">
    <property type="term" value="P:protein tetramerization"/>
    <property type="evidence" value="ECO:0007669"/>
    <property type="project" value="UniProtKB-ARBA"/>
</dbReference>
<dbReference type="GO" id="GO:0030554">
    <property type="term" value="F:adenyl nucleotide binding"/>
    <property type="evidence" value="ECO:0007669"/>
    <property type="project" value="UniProtKB-ARBA"/>
</dbReference>